<organism evidence="1 2">
    <name type="scientific">Bacillus pseudomycoides</name>
    <dbReference type="NCBI Taxonomy" id="64104"/>
    <lineage>
        <taxon>Bacteria</taxon>
        <taxon>Bacillati</taxon>
        <taxon>Bacillota</taxon>
        <taxon>Bacilli</taxon>
        <taxon>Bacillales</taxon>
        <taxon>Bacillaceae</taxon>
        <taxon>Bacillus</taxon>
        <taxon>Bacillus cereus group</taxon>
    </lineage>
</organism>
<evidence type="ECO:0000313" key="2">
    <source>
        <dbReference type="Proteomes" id="UP000221020"/>
    </source>
</evidence>
<dbReference type="EMBL" id="NVOR01000034">
    <property type="protein sequence ID" value="PED82410.1"/>
    <property type="molecule type" value="Genomic_DNA"/>
</dbReference>
<sequence>MSELNFVDLPQIIEENKKIKLEVENLIRKYLQYYHPKGWTMIEGAKKYIATQHFLLKHQFKISLWVVLFVQQIQRNTFVM</sequence>
<dbReference type="RefSeq" id="WP_097897894.1">
    <property type="nucleotide sequence ID" value="NZ_NVOR01000034.1"/>
</dbReference>
<gene>
    <name evidence="1" type="ORF">CON65_11600</name>
</gene>
<reference evidence="1 2" key="1">
    <citation type="submission" date="2017-09" db="EMBL/GenBank/DDBJ databases">
        <title>Large-scale bioinformatics analysis of Bacillus genomes uncovers conserved roles of natural products in bacterial physiology.</title>
        <authorList>
            <consortium name="Agbiome Team Llc"/>
            <person name="Bleich R.M."/>
            <person name="Grubbs K.J."/>
            <person name="Santa Maria K.C."/>
            <person name="Allen S.E."/>
            <person name="Farag S."/>
            <person name="Shank E.A."/>
            <person name="Bowers A."/>
        </authorList>
    </citation>
    <scope>NUCLEOTIDE SEQUENCE [LARGE SCALE GENOMIC DNA]</scope>
    <source>
        <strain evidence="1 2">AFS092012</strain>
    </source>
</reference>
<accession>A0AA91VC12</accession>
<protein>
    <submittedName>
        <fullName evidence="1">Uncharacterized protein</fullName>
    </submittedName>
</protein>
<dbReference type="Proteomes" id="UP000221020">
    <property type="component" value="Unassembled WGS sequence"/>
</dbReference>
<comment type="caution">
    <text evidence="1">The sequence shown here is derived from an EMBL/GenBank/DDBJ whole genome shotgun (WGS) entry which is preliminary data.</text>
</comment>
<proteinExistence type="predicted"/>
<name>A0AA91VC12_9BACI</name>
<evidence type="ECO:0000313" key="1">
    <source>
        <dbReference type="EMBL" id="PED82410.1"/>
    </source>
</evidence>
<dbReference type="AlphaFoldDB" id="A0AA91VC12"/>